<evidence type="ECO:0000259" key="2">
    <source>
        <dbReference type="Pfam" id="PF03816"/>
    </source>
</evidence>
<evidence type="ECO:0000256" key="1">
    <source>
        <dbReference type="ARBA" id="ARBA00006068"/>
    </source>
</evidence>
<sequence>MQYSEAGPRHQRRLAMKYRRRRTILAMVAVLVIAVPVTIVTALHSLKTNITSSALRAGDGEVPEKITDELNVLILGSDTRELDAEDYGAADGARSDAMILAHISDDSSRIDAVQIPRDTMMDMPACEDTGSGASQPLRGMINAALNQGPACSVSAAEELTGVRVDHFIEVNFDGFATIVDALDGITVDLDEPLSDDKANLDLPAGKQVLDGVDALALARTRHAVGDGSDISRMGNQQMVMESIIDRAKSSHTLSRPDRLYGFLDAVTSSLRVDDELDSVSALGSLAATVSSVPTDSITFAIMPWQQAPDNQNRVIKSSAADAVFSAITADQPIVDLVD</sequence>
<dbReference type="AlphaFoldDB" id="A0A3T0DJC4"/>
<dbReference type="NCBIfam" id="TIGR00350">
    <property type="entry name" value="lytR_cpsA_psr"/>
    <property type="match status" value="1"/>
</dbReference>
<dbReference type="InterPro" id="IPR004474">
    <property type="entry name" value="LytR_CpsA_psr"/>
</dbReference>
<proteinExistence type="inferred from homology"/>
<feature type="domain" description="Cell envelope-related transcriptional attenuator" evidence="2">
    <location>
        <begin position="94"/>
        <end position="248"/>
    </location>
</feature>
<dbReference type="PANTHER" id="PTHR33392:SF6">
    <property type="entry name" value="POLYISOPRENYL-TEICHOIC ACID--PEPTIDOGLYCAN TEICHOIC ACID TRANSFERASE TAGU"/>
    <property type="match status" value="1"/>
</dbReference>
<evidence type="ECO:0000313" key="4">
    <source>
        <dbReference type="Proteomes" id="UP000283000"/>
    </source>
</evidence>
<dbReference type="InterPro" id="IPR050922">
    <property type="entry name" value="LytR/CpsA/Psr_CW_biosynth"/>
</dbReference>
<dbReference type="EMBL" id="CP025330">
    <property type="protein sequence ID" value="AZT95156.1"/>
    <property type="molecule type" value="Genomic_DNA"/>
</dbReference>
<dbReference type="Proteomes" id="UP000283000">
    <property type="component" value="Chromosome"/>
</dbReference>
<dbReference type="RefSeq" id="WP_009882803.1">
    <property type="nucleotide sequence ID" value="NZ_AAGP01000010.1"/>
</dbReference>
<dbReference type="Pfam" id="PF03816">
    <property type="entry name" value="LytR_cpsA_psr"/>
    <property type="match status" value="1"/>
</dbReference>
<accession>A0A3T0DJC4</accession>
<protein>
    <submittedName>
        <fullName evidence="3">Transcriptional regulator</fullName>
    </submittedName>
</protein>
<reference evidence="3 4" key="1">
    <citation type="submission" date="2017-12" db="EMBL/GenBank/DDBJ databases">
        <authorList>
            <person name="Levesque S."/>
        </authorList>
    </citation>
    <scope>NUCLEOTIDE SEQUENCE [LARGE SCALE GENOMIC DNA]</scope>
    <source>
        <strain evidence="3 4">SMQ-1417</strain>
    </source>
</reference>
<organism evidence="3 4">
    <name type="scientific">Brevibacterium aurantiacum</name>
    <dbReference type="NCBI Taxonomy" id="273384"/>
    <lineage>
        <taxon>Bacteria</taxon>
        <taxon>Bacillati</taxon>
        <taxon>Actinomycetota</taxon>
        <taxon>Actinomycetes</taxon>
        <taxon>Micrococcales</taxon>
        <taxon>Brevibacteriaceae</taxon>
        <taxon>Brevibacterium</taxon>
    </lineage>
</organism>
<evidence type="ECO:0000313" key="3">
    <source>
        <dbReference type="EMBL" id="AZT95156.1"/>
    </source>
</evidence>
<dbReference type="Gene3D" id="3.40.630.190">
    <property type="entry name" value="LCP protein"/>
    <property type="match status" value="1"/>
</dbReference>
<reference evidence="3 4" key="2">
    <citation type="submission" date="2019-01" db="EMBL/GenBank/DDBJ databases">
        <title>Comparative genomic analysis of Brevibacterium aurantiacum sheds light on its evolution and its adaptation to smear-ripened cheeses.</title>
        <authorList>
            <person name="Moineau S."/>
        </authorList>
    </citation>
    <scope>NUCLEOTIDE SEQUENCE [LARGE SCALE GENOMIC DNA]</scope>
    <source>
        <strain evidence="3 4">SMQ-1417</strain>
    </source>
</reference>
<name>A0A3T0DJC4_BREAU</name>
<comment type="similarity">
    <text evidence="1">Belongs to the LytR/CpsA/Psr (LCP) family.</text>
</comment>
<gene>
    <name evidence="3" type="ORF">CXR23_20045</name>
</gene>
<dbReference type="PANTHER" id="PTHR33392">
    <property type="entry name" value="POLYISOPRENYL-TEICHOIC ACID--PEPTIDOGLYCAN TEICHOIC ACID TRANSFERASE TAGU"/>
    <property type="match status" value="1"/>
</dbReference>